<dbReference type="Pfam" id="PF11028">
    <property type="entry name" value="TMEM260-like"/>
    <property type="match status" value="1"/>
</dbReference>
<feature type="transmembrane region" description="Helical" evidence="1">
    <location>
        <begin position="144"/>
        <end position="177"/>
    </location>
</feature>
<feature type="transmembrane region" description="Helical" evidence="1">
    <location>
        <begin position="183"/>
        <end position="204"/>
    </location>
</feature>
<dbReference type="PANTHER" id="PTHR16214">
    <property type="entry name" value="TRANSMEMBRANE PROTEIN 260"/>
    <property type="match status" value="1"/>
</dbReference>
<feature type="transmembrane region" description="Helical" evidence="1">
    <location>
        <begin position="240"/>
        <end position="263"/>
    </location>
</feature>
<dbReference type="InterPro" id="IPR052724">
    <property type="entry name" value="GT117_domain-containing"/>
</dbReference>
<evidence type="ECO:0000256" key="1">
    <source>
        <dbReference type="SAM" id="Phobius"/>
    </source>
</evidence>
<evidence type="ECO:0008006" key="3">
    <source>
        <dbReference type="Google" id="ProtNLM"/>
    </source>
</evidence>
<feature type="transmembrane region" description="Helical" evidence="1">
    <location>
        <begin position="86"/>
        <end position="108"/>
    </location>
</feature>
<dbReference type="SUPFAM" id="SSF48452">
    <property type="entry name" value="TPR-like"/>
    <property type="match status" value="1"/>
</dbReference>
<dbReference type="AlphaFoldDB" id="A0A381PJA1"/>
<feature type="transmembrane region" description="Helical" evidence="1">
    <location>
        <begin position="386"/>
        <end position="404"/>
    </location>
</feature>
<feature type="transmembrane region" description="Helical" evidence="1">
    <location>
        <begin position="473"/>
        <end position="495"/>
    </location>
</feature>
<feature type="transmembrane region" description="Helical" evidence="1">
    <location>
        <begin position="47"/>
        <end position="74"/>
    </location>
</feature>
<keyword evidence="1" id="KW-0812">Transmembrane</keyword>
<name>A0A381PJA1_9ZZZZ</name>
<keyword evidence="1" id="KW-1133">Transmembrane helix</keyword>
<evidence type="ECO:0000313" key="2">
    <source>
        <dbReference type="EMBL" id="SUZ67102.1"/>
    </source>
</evidence>
<dbReference type="InterPro" id="IPR011990">
    <property type="entry name" value="TPR-like_helical_dom_sf"/>
</dbReference>
<reference evidence="2" key="1">
    <citation type="submission" date="2018-05" db="EMBL/GenBank/DDBJ databases">
        <authorList>
            <person name="Lanie J.A."/>
            <person name="Ng W.-L."/>
            <person name="Kazmierczak K.M."/>
            <person name="Andrzejewski T.M."/>
            <person name="Davidsen T.M."/>
            <person name="Wayne K.J."/>
            <person name="Tettelin H."/>
            <person name="Glass J.I."/>
            <person name="Rusch D."/>
            <person name="Podicherti R."/>
            <person name="Tsui H.-C.T."/>
            <person name="Winkler M.E."/>
        </authorList>
    </citation>
    <scope>NUCLEOTIDE SEQUENCE</scope>
</reference>
<feature type="transmembrane region" description="Helical" evidence="1">
    <location>
        <begin position="114"/>
        <end position="132"/>
    </location>
</feature>
<gene>
    <name evidence="2" type="ORF">METZ01_LOCUS19956</name>
</gene>
<keyword evidence="1" id="KW-0472">Membrane</keyword>
<accession>A0A381PJA1</accession>
<protein>
    <recommendedName>
        <fullName evidence="3">DUF2723 domain-containing protein</fullName>
    </recommendedName>
</protein>
<dbReference type="Gene3D" id="1.25.40.10">
    <property type="entry name" value="Tetratricopeptide repeat domain"/>
    <property type="match status" value="1"/>
</dbReference>
<sequence length="930" mass="107661">MAPTVSFWDTGEFIATSYILGVPHPPGNPLFLLIGKLFSLFPISSDIAFRINIFSPIISAATISLLFLICNQFIERLNNYTTDNSILKFGSSFIASLTFAFTHSHWFNAVEAEVYALSGFMTALVVYLTMLWSKNRQKSYHIIYLIMIVYLMGLAIGIHLLNLLTIPFIALIIYFSINKFSMKTFFITTLLAFFVFLLIQNGIIKGLPQLVLQMGFYALFILICGLVYGAYISIKNEKTLLAIISTSVLLIIIGYSTYFTIFIRSGQNPVIDENNPETIEEAISYLNRDQYGNISFFPRKFDNLPSKIAVVGKPEYENLKFSKEQNYDYATYKFSEQMTFLWSYQINKMYLRYFLWQFAGKGSTDDSLVSPLGASKKQDGVDWSQFGLPLALMIGLYGLYFHFRKNQYDAFSLLVLFIMTGIAIVFYLNQDNPQPRERDYSYVGSFMTFSIWIAIGIFGFIRKINDTFLEKSFKLPASYFMITMFLAFIPIRMLLANYHEHDRTGNYIAWDMAYNMLQTCKPNAILFTNGDNDTFPLWYLQEVEGIRKDISVTNLSLLNTPWYVKQLRDQNQDNSFINMNENEINNLDFKAWSPTIISIPAPKDSLNNSGKIEWKLNPTYFDVALRIQDLMVLRIIKDNNWNRPVYFAVTVSPTSMLNLEEYLTMEGLAYRLSNNTSQIIDADAMTNNLLSIIGDESWFIDYNKNYNNNTNLSISKTYQPGYIYRNLANDNIYVDPQLGRLIQNYRTGFTRLAISHYLNKNFGKAEKVLLDMEKKMPTDIIEIPSKELQYQIGQLYGGLGNKVKLRYHLNQLIERNDLAINDYLLYGKTFIQTLEDYNEAKTIFKTIYDNFTNIEKALEVQGFKSTKITSLEWKEWQESLPELVFLLYLCYKELEEYDNAILLMEDWLVRSPTDLEATKLLDEIKKLQNS</sequence>
<feature type="transmembrane region" description="Helical" evidence="1">
    <location>
        <begin position="410"/>
        <end position="428"/>
    </location>
</feature>
<organism evidence="2">
    <name type="scientific">marine metagenome</name>
    <dbReference type="NCBI Taxonomy" id="408172"/>
    <lineage>
        <taxon>unclassified sequences</taxon>
        <taxon>metagenomes</taxon>
        <taxon>ecological metagenomes</taxon>
    </lineage>
</organism>
<feature type="transmembrane region" description="Helical" evidence="1">
    <location>
        <begin position="216"/>
        <end position="234"/>
    </location>
</feature>
<dbReference type="InterPro" id="IPR021280">
    <property type="entry name" value="TMEM260-like"/>
</dbReference>
<proteinExistence type="predicted"/>
<dbReference type="EMBL" id="UINC01001003">
    <property type="protein sequence ID" value="SUZ67102.1"/>
    <property type="molecule type" value="Genomic_DNA"/>
</dbReference>
<feature type="transmembrane region" description="Helical" evidence="1">
    <location>
        <begin position="440"/>
        <end position="461"/>
    </location>
</feature>
<dbReference type="PANTHER" id="PTHR16214:SF3">
    <property type="entry name" value="TRANSMEMBRANE PROTEIN 260"/>
    <property type="match status" value="1"/>
</dbReference>